<dbReference type="Proteomes" id="UP000789901">
    <property type="component" value="Unassembled WGS sequence"/>
</dbReference>
<reference evidence="2 3" key="1">
    <citation type="submission" date="2021-06" db="EMBL/GenBank/DDBJ databases">
        <authorList>
            <person name="Kallberg Y."/>
            <person name="Tangrot J."/>
            <person name="Rosling A."/>
        </authorList>
    </citation>
    <scope>NUCLEOTIDE SEQUENCE [LARGE SCALE GENOMIC DNA]</scope>
    <source>
        <strain evidence="2 3">120-4 pot B 10/14</strain>
    </source>
</reference>
<evidence type="ECO:0000313" key="2">
    <source>
        <dbReference type="EMBL" id="CAG8625785.1"/>
    </source>
</evidence>
<organism evidence="2 3">
    <name type="scientific">Gigaspora margarita</name>
    <dbReference type="NCBI Taxonomy" id="4874"/>
    <lineage>
        <taxon>Eukaryota</taxon>
        <taxon>Fungi</taxon>
        <taxon>Fungi incertae sedis</taxon>
        <taxon>Mucoromycota</taxon>
        <taxon>Glomeromycotina</taxon>
        <taxon>Glomeromycetes</taxon>
        <taxon>Diversisporales</taxon>
        <taxon>Gigasporaceae</taxon>
        <taxon>Gigaspora</taxon>
    </lineage>
</organism>
<name>A0ABN7ULU2_GIGMA</name>
<sequence length="74" mass="7940">MCVGQSLALSWYFLVQLISCNTKGENKDKVNAETASMAKETNGSNEVNANGVNKTNGINGVNKTNEINGLILKH</sequence>
<comment type="caution">
    <text evidence="2">The sequence shown here is derived from an EMBL/GenBank/DDBJ whole genome shotgun (WGS) entry which is preliminary data.</text>
</comment>
<keyword evidence="1" id="KW-0732">Signal</keyword>
<protein>
    <submittedName>
        <fullName evidence="2">19546_t:CDS:1</fullName>
    </submittedName>
</protein>
<feature type="signal peptide" evidence="1">
    <location>
        <begin position="1"/>
        <end position="24"/>
    </location>
</feature>
<feature type="chain" id="PRO_5045513143" evidence="1">
    <location>
        <begin position="25"/>
        <end position="74"/>
    </location>
</feature>
<dbReference type="EMBL" id="CAJVQB010004061">
    <property type="protein sequence ID" value="CAG8625785.1"/>
    <property type="molecule type" value="Genomic_DNA"/>
</dbReference>
<keyword evidence="3" id="KW-1185">Reference proteome</keyword>
<gene>
    <name evidence="2" type="ORF">GMARGA_LOCUS8071</name>
</gene>
<accession>A0ABN7ULU2</accession>
<evidence type="ECO:0000256" key="1">
    <source>
        <dbReference type="SAM" id="SignalP"/>
    </source>
</evidence>
<evidence type="ECO:0000313" key="3">
    <source>
        <dbReference type="Proteomes" id="UP000789901"/>
    </source>
</evidence>
<proteinExistence type="predicted"/>